<dbReference type="PANTHER" id="PTHR48100">
    <property type="entry name" value="BROAD-SPECIFICITY PHOSPHATASE YOR283W-RELATED"/>
    <property type="match status" value="1"/>
</dbReference>
<name>A0A1H1AXB8_STREI</name>
<dbReference type="Proteomes" id="UP000182870">
    <property type="component" value="Unassembled WGS sequence"/>
</dbReference>
<dbReference type="OrthoDB" id="2185101at2"/>
<dbReference type="SUPFAM" id="SSF53254">
    <property type="entry name" value="Phosphoglycerate mutase-like"/>
    <property type="match status" value="1"/>
</dbReference>
<dbReference type="SMART" id="SM00855">
    <property type="entry name" value="PGAM"/>
    <property type="match status" value="1"/>
</dbReference>
<dbReference type="InterPro" id="IPR029033">
    <property type="entry name" value="His_PPase_superfam"/>
</dbReference>
<dbReference type="InterPro" id="IPR013078">
    <property type="entry name" value="His_Pase_superF_clade-1"/>
</dbReference>
<dbReference type="Gene3D" id="3.40.50.1240">
    <property type="entry name" value="Phosphoglycerate mutase-like"/>
    <property type="match status" value="1"/>
</dbReference>
<protein>
    <submittedName>
        <fullName evidence="1">2,3-bisphosphoglycerate-dependent phosphoglycerate mutase</fullName>
    </submittedName>
</protein>
<evidence type="ECO:0000313" key="1">
    <source>
        <dbReference type="EMBL" id="SDQ44309.1"/>
    </source>
</evidence>
<dbReference type="InterPro" id="IPR050275">
    <property type="entry name" value="PGM_Phosphatase"/>
</dbReference>
<gene>
    <name evidence="1" type="ORF">SAMN05216392_1730</name>
</gene>
<dbReference type="PANTHER" id="PTHR48100:SF10">
    <property type="entry name" value="2-CARBOXY-D-ARABINITOL-1-PHOSPHATASE-RELATED"/>
    <property type="match status" value="1"/>
</dbReference>
<organism evidence="1 2">
    <name type="scientific">Streptococcus equinus</name>
    <name type="common">Streptococcus bovis</name>
    <dbReference type="NCBI Taxonomy" id="1335"/>
    <lineage>
        <taxon>Bacteria</taxon>
        <taxon>Bacillati</taxon>
        <taxon>Bacillota</taxon>
        <taxon>Bacilli</taxon>
        <taxon>Lactobacillales</taxon>
        <taxon>Streptococcaceae</taxon>
        <taxon>Streptococcus</taxon>
    </lineage>
</organism>
<proteinExistence type="predicted"/>
<evidence type="ECO:0000313" key="2">
    <source>
        <dbReference type="Proteomes" id="UP000182870"/>
    </source>
</evidence>
<dbReference type="CDD" id="cd07067">
    <property type="entry name" value="HP_PGM_like"/>
    <property type="match status" value="1"/>
</dbReference>
<dbReference type="RefSeq" id="WP_074561262.1">
    <property type="nucleotide sequence ID" value="NZ_FNKE01000002.1"/>
</dbReference>
<sequence length="191" mass="22719">MKTIYFIRHAEPDRTVEDEVKRPLSLKGQKQSEELSEYFVNKRLKYIYCSPYVRTRQTANYISNKNNIPIFEVNALHERVISKEWIPTLNFTEYSYKQWKDRSYKISTGESLNEAFNRFKDAVEKIISSTDENETVVIVTHATVISLFLNYIDSNFDWDSFCRISTPDVFKIIFNSENIIKWEHIDFSKEV</sequence>
<accession>A0A1H1AXB8</accession>
<dbReference type="Pfam" id="PF00300">
    <property type="entry name" value="His_Phos_1"/>
    <property type="match status" value="1"/>
</dbReference>
<reference evidence="1 2" key="1">
    <citation type="submission" date="2016-10" db="EMBL/GenBank/DDBJ databases">
        <authorList>
            <person name="de Groot N.N."/>
        </authorList>
    </citation>
    <scope>NUCLEOTIDE SEQUENCE [LARGE SCALE GENOMIC DNA]</scope>
    <source>
        <strain evidence="1 2">Sb05</strain>
    </source>
</reference>
<dbReference type="GO" id="GO:0016791">
    <property type="term" value="F:phosphatase activity"/>
    <property type="evidence" value="ECO:0007669"/>
    <property type="project" value="TreeGrafter"/>
</dbReference>
<dbReference type="EMBL" id="FNKE01000002">
    <property type="protein sequence ID" value="SDQ44309.1"/>
    <property type="molecule type" value="Genomic_DNA"/>
</dbReference>
<dbReference type="AlphaFoldDB" id="A0A1H1AXB8"/>